<dbReference type="Proteomes" id="UP000035352">
    <property type="component" value="Chromosome"/>
</dbReference>
<dbReference type="PATRIC" id="fig|413882.6.peg.793"/>
<dbReference type="SUPFAM" id="SSF53474">
    <property type="entry name" value="alpha/beta-Hydrolases"/>
    <property type="match status" value="1"/>
</dbReference>
<gene>
    <name evidence="3" type="ORF">AAW51_0748</name>
</gene>
<evidence type="ECO:0000313" key="4">
    <source>
        <dbReference type="Proteomes" id="UP000035352"/>
    </source>
</evidence>
<dbReference type="InterPro" id="IPR021440">
    <property type="entry name" value="DUF3089"/>
</dbReference>
<dbReference type="PROSITE" id="PS51257">
    <property type="entry name" value="PROKAR_LIPOPROTEIN"/>
    <property type="match status" value="1"/>
</dbReference>
<dbReference type="InterPro" id="IPR029058">
    <property type="entry name" value="AB_hydrolase_fold"/>
</dbReference>
<dbReference type="STRING" id="413882.AAW51_0748"/>
<evidence type="ECO:0000313" key="3">
    <source>
        <dbReference type="EMBL" id="AKJ27439.1"/>
    </source>
</evidence>
<accession>A0A0G3BDH1</accession>
<reference evidence="3 4" key="1">
    <citation type="submission" date="2015-05" db="EMBL/GenBank/DDBJ databases">
        <authorList>
            <person name="Tang B."/>
            <person name="Yu Y."/>
        </authorList>
    </citation>
    <scope>NUCLEOTIDE SEQUENCE [LARGE SCALE GENOMIC DNA]</scope>
    <source>
        <strain evidence="3 4">DSM 7029</strain>
    </source>
</reference>
<sequence length="400" mass="42251">MTMLKPALAAALAVLTLAACGVSPPRGGASDDAQAPSTSVYSRSESWLCRPGRQDACSGLLDSTTLLPGGTQRRDAWRPATLPPIDCFFIYPTISSDTTPNSDMTPGPEEVRVVQQQFARFGSQCRLFAPVYRQVTLAALAARVAGRDVGADPQRAYQDVAGAWRHYLEHDNGGRGVVLIGHSQGARLLAELIQREIEGRPVQARLVSALLIGSNLEVARGSDTGGTFRTLPLCRSARQTGCVIAYVSFREDAPPPPDSRFGRPSAPGRQVACTNPAGLGGGRGGLDAHLPARPGLPGQPAPQGEWAAAAQQAGTPFLAVPGLLSARCVDTPEASYLAVRTEPAAGRPRDLPLDFVVGGKLLKDWGLHLVDVNLALGNLVDIVGRQAQAYRAQQPPVRGR</sequence>
<evidence type="ECO:0008006" key="5">
    <source>
        <dbReference type="Google" id="ProtNLM"/>
    </source>
</evidence>
<dbReference type="KEGG" id="pbh:AAW51_0748"/>
<organism evidence="3 4">
    <name type="scientific">Caldimonas brevitalea</name>
    <dbReference type="NCBI Taxonomy" id="413882"/>
    <lineage>
        <taxon>Bacteria</taxon>
        <taxon>Pseudomonadati</taxon>
        <taxon>Pseudomonadota</taxon>
        <taxon>Betaproteobacteria</taxon>
        <taxon>Burkholderiales</taxon>
        <taxon>Sphaerotilaceae</taxon>
        <taxon>Caldimonas</taxon>
    </lineage>
</organism>
<evidence type="ECO:0000256" key="1">
    <source>
        <dbReference type="SAM" id="MobiDB-lite"/>
    </source>
</evidence>
<feature type="signal peptide" evidence="2">
    <location>
        <begin position="1"/>
        <end position="21"/>
    </location>
</feature>
<dbReference type="Pfam" id="PF11288">
    <property type="entry name" value="DUF3089"/>
    <property type="match status" value="1"/>
</dbReference>
<dbReference type="AlphaFoldDB" id="A0A0G3BDH1"/>
<evidence type="ECO:0000256" key="2">
    <source>
        <dbReference type="SAM" id="SignalP"/>
    </source>
</evidence>
<dbReference type="RefSeq" id="WP_053013307.1">
    <property type="nucleotide sequence ID" value="NZ_CP011371.1"/>
</dbReference>
<keyword evidence="4" id="KW-1185">Reference proteome</keyword>
<dbReference type="EMBL" id="CP011371">
    <property type="protein sequence ID" value="AKJ27439.1"/>
    <property type="molecule type" value="Genomic_DNA"/>
</dbReference>
<protein>
    <recommendedName>
        <fullName evidence="5">DUF3089 domain-containing protein</fullName>
    </recommendedName>
</protein>
<feature type="region of interest" description="Disordered" evidence="1">
    <location>
        <begin position="283"/>
        <end position="303"/>
    </location>
</feature>
<proteinExistence type="predicted"/>
<keyword evidence="2" id="KW-0732">Signal</keyword>
<feature type="chain" id="PRO_5005183492" description="DUF3089 domain-containing protein" evidence="2">
    <location>
        <begin position="22"/>
        <end position="400"/>
    </location>
</feature>
<name>A0A0G3BDH1_9BURK</name>